<sequence length="50" mass="5631">MENVKALATEVVETEETVETVVNAEKLSEEVALTPKRLSKVVTMRLLSEW</sequence>
<keyword evidence="2" id="KW-1185">Reference proteome</keyword>
<dbReference type="EMBL" id="JAEQNB010000005">
    <property type="protein sequence ID" value="MBL0388414.1"/>
    <property type="molecule type" value="Genomic_DNA"/>
</dbReference>
<protein>
    <submittedName>
        <fullName evidence="1">Uncharacterized protein</fullName>
    </submittedName>
</protein>
<dbReference type="RefSeq" id="WP_201637270.1">
    <property type="nucleotide sequence ID" value="NZ_JAEQNB010000005.1"/>
</dbReference>
<accession>A0ABS1JEJ9</accession>
<dbReference type="Proteomes" id="UP000602284">
    <property type="component" value="Unassembled WGS sequence"/>
</dbReference>
<reference evidence="1 2" key="1">
    <citation type="submission" date="2021-01" db="EMBL/GenBank/DDBJ databases">
        <title>Tumebacillus sp. strain ITR2 16S ribosomal RNA gene Genome sequencing and assembly.</title>
        <authorList>
            <person name="Kang M."/>
        </authorList>
    </citation>
    <scope>NUCLEOTIDE SEQUENCE [LARGE SCALE GENOMIC DNA]</scope>
    <source>
        <strain evidence="1 2">ITR2</strain>
    </source>
</reference>
<proteinExistence type="predicted"/>
<evidence type="ECO:0000313" key="1">
    <source>
        <dbReference type="EMBL" id="MBL0388414.1"/>
    </source>
</evidence>
<gene>
    <name evidence="1" type="ORF">JJB07_17550</name>
</gene>
<evidence type="ECO:0000313" key="2">
    <source>
        <dbReference type="Proteomes" id="UP000602284"/>
    </source>
</evidence>
<organism evidence="1 2">
    <name type="scientific">Tumebacillus amylolyticus</name>
    <dbReference type="NCBI Taxonomy" id="2801339"/>
    <lineage>
        <taxon>Bacteria</taxon>
        <taxon>Bacillati</taxon>
        <taxon>Bacillota</taxon>
        <taxon>Bacilli</taxon>
        <taxon>Bacillales</taxon>
        <taxon>Alicyclobacillaceae</taxon>
        <taxon>Tumebacillus</taxon>
    </lineage>
</organism>
<name>A0ABS1JEJ9_9BACL</name>
<comment type="caution">
    <text evidence="1">The sequence shown here is derived from an EMBL/GenBank/DDBJ whole genome shotgun (WGS) entry which is preliminary data.</text>
</comment>